<keyword evidence="3" id="KW-1185">Reference proteome</keyword>
<dbReference type="NCBIfam" id="TIGR03915">
    <property type="entry name" value="SAM_7_link_chp"/>
    <property type="match status" value="1"/>
</dbReference>
<sequence length="259" mass="31248">MAYLIYDGSFEGFLSVVFQCYQQKLSPTNICKESDFQEVLFAQKQTIPSNPKQAQRVWKALQKKLHRRNQELPLRAFLSEHPGIEMMLYRFIRRVFDTSFSIETDYGDSDVLQLKKLERKVLKETARLLQFVRFQETSDGIYFAPIEPEFDVLPFTLHHFKDRFADQQWLIYDLRRDYGFYYNLKTVDEVTLSEKAFSTIDGKVNTNLLEEKEVHYQKLWKNYFDSINIKERKNLKVQRQYMPQRYWKFLPEKSPRIKD</sequence>
<dbReference type="AlphaFoldDB" id="A0A1I2H0X4"/>
<organism evidence="2 3">
    <name type="scientific">Sunxiuqinia elliptica</name>
    <dbReference type="NCBI Taxonomy" id="655355"/>
    <lineage>
        <taxon>Bacteria</taxon>
        <taxon>Pseudomonadati</taxon>
        <taxon>Bacteroidota</taxon>
        <taxon>Bacteroidia</taxon>
        <taxon>Marinilabiliales</taxon>
        <taxon>Prolixibacteraceae</taxon>
        <taxon>Sunxiuqinia</taxon>
    </lineage>
</organism>
<dbReference type="InterPro" id="IPR023875">
    <property type="entry name" value="DNA_repair_put"/>
</dbReference>
<dbReference type="RefSeq" id="WP_093919612.1">
    <property type="nucleotide sequence ID" value="NZ_FONW01000003.1"/>
</dbReference>
<accession>A0A1I2H0X4</accession>
<proteinExistence type="predicted"/>
<evidence type="ECO:0000259" key="1">
    <source>
        <dbReference type="Pfam" id="PF13566"/>
    </source>
</evidence>
<evidence type="ECO:0000313" key="2">
    <source>
        <dbReference type="EMBL" id="SFF22637.1"/>
    </source>
</evidence>
<dbReference type="Proteomes" id="UP000198964">
    <property type="component" value="Unassembled WGS sequence"/>
</dbReference>
<dbReference type="EMBL" id="FONW01000003">
    <property type="protein sequence ID" value="SFF22637.1"/>
    <property type="molecule type" value="Genomic_DNA"/>
</dbReference>
<dbReference type="Pfam" id="PF13566">
    <property type="entry name" value="DUF4130"/>
    <property type="match status" value="1"/>
</dbReference>
<gene>
    <name evidence="2" type="ORF">SAMN05216283_103189</name>
</gene>
<feature type="domain" description="DUF4130" evidence="1">
    <location>
        <begin position="83"/>
        <end position="252"/>
    </location>
</feature>
<reference evidence="2 3" key="1">
    <citation type="submission" date="2016-10" db="EMBL/GenBank/DDBJ databases">
        <authorList>
            <person name="de Groot N.N."/>
        </authorList>
    </citation>
    <scope>NUCLEOTIDE SEQUENCE [LARGE SCALE GENOMIC DNA]</scope>
    <source>
        <strain evidence="2 3">CGMCC 1.9156</strain>
    </source>
</reference>
<name>A0A1I2H0X4_9BACT</name>
<protein>
    <submittedName>
        <fullName evidence="2">Probable DNA metabolism protein</fullName>
    </submittedName>
</protein>
<evidence type="ECO:0000313" key="3">
    <source>
        <dbReference type="Proteomes" id="UP000198964"/>
    </source>
</evidence>
<dbReference type="InterPro" id="IPR025404">
    <property type="entry name" value="DUF4130"/>
</dbReference>
<dbReference type="STRING" id="655355.SAMN05216283_103189"/>